<dbReference type="OrthoDB" id="126439at2759"/>
<dbReference type="Gene3D" id="3.60.10.10">
    <property type="entry name" value="Endonuclease/exonuclease/phosphatase"/>
    <property type="match status" value="1"/>
</dbReference>
<dbReference type="AlphaFoldDB" id="A0A225WKS3"/>
<sequence length="140" mass="16154">MVSMVQPWEETRWTEHLIMLTAIIKGMKFLLLNVYAPTEGAERAAFYHKLCQVSFPRDANVIYGRDFNCILRKKADRQSNKTRADHGTKELQRMLDHHSWIDANLLTDVEEASAAKFANDHHTYKYLTETGSVGTARVDR</sequence>
<dbReference type="Proteomes" id="UP000198211">
    <property type="component" value="Unassembled WGS sequence"/>
</dbReference>
<dbReference type="GO" id="GO:0003964">
    <property type="term" value="F:RNA-directed DNA polymerase activity"/>
    <property type="evidence" value="ECO:0007669"/>
    <property type="project" value="UniProtKB-KW"/>
</dbReference>
<comment type="caution">
    <text evidence="1">The sequence shown here is derived from an EMBL/GenBank/DDBJ whole genome shotgun (WGS) entry which is preliminary data.</text>
</comment>
<dbReference type="InterPro" id="IPR036691">
    <property type="entry name" value="Endo/exonu/phosph_ase_sf"/>
</dbReference>
<gene>
    <name evidence="1" type="ORF">PHMEG_0008309</name>
</gene>
<keyword evidence="1" id="KW-0808">Transferase</keyword>
<accession>A0A225WKS3</accession>
<proteinExistence type="predicted"/>
<evidence type="ECO:0000313" key="2">
    <source>
        <dbReference type="Proteomes" id="UP000198211"/>
    </source>
</evidence>
<organism evidence="1 2">
    <name type="scientific">Phytophthora megakarya</name>
    <dbReference type="NCBI Taxonomy" id="4795"/>
    <lineage>
        <taxon>Eukaryota</taxon>
        <taxon>Sar</taxon>
        <taxon>Stramenopiles</taxon>
        <taxon>Oomycota</taxon>
        <taxon>Peronosporomycetes</taxon>
        <taxon>Peronosporales</taxon>
        <taxon>Peronosporaceae</taxon>
        <taxon>Phytophthora</taxon>
    </lineage>
</organism>
<name>A0A225WKS3_9STRA</name>
<reference evidence="2" key="1">
    <citation type="submission" date="2017-03" db="EMBL/GenBank/DDBJ databases">
        <title>Phytopthora megakarya and P. palmivora, two closely related causual agents of cacao black pod achieved similar genome size and gene model numbers by different mechanisms.</title>
        <authorList>
            <person name="Ali S."/>
            <person name="Shao J."/>
            <person name="Larry D.J."/>
            <person name="Kronmiller B."/>
            <person name="Shen D."/>
            <person name="Strem M.D."/>
            <person name="Melnick R.L."/>
            <person name="Guiltinan M.J."/>
            <person name="Tyler B.M."/>
            <person name="Meinhardt L.W."/>
            <person name="Bailey B.A."/>
        </authorList>
    </citation>
    <scope>NUCLEOTIDE SEQUENCE [LARGE SCALE GENOMIC DNA]</scope>
    <source>
        <strain evidence="2">zdho120</strain>
    </source>
</reference>
<evidence type="ECO:0000313" key="1">
    <source>
        <dbReference type="EMBL" id="OWZ17709.1"/>
    </source>
</evidence>
<keyword evidence="1" id="KW-0548">Nucleotidyltransferase</keyword>
<dbReference type="EMBL" id="NBNE01000707">
    <property type="protein sequence ID" value="OWZ17709.1"/>
    <property type="molecule type" value="Genomic_DNA"/>
</dbReference>
<keyword evidence="2" id="KW-1185">Reference proteome</keyword>
<protein>
    <submittedName>
        <fullName evidence="1">Reverse transcriptase</fullName>
    </submittedName>
</protein>
<keyword evidence="1" id="KW-0695">RNA-directed DNA polymerase</keyword>
<dbReference type="SUPFAM" id="SSF56219">
    <property type="entry name" value="DNase I-like"/>
    <property type="match status" value="1"/>
</dbReference>